<reference evidence="2 3" key="1">
    <citation type="submission" date="2016-10" db="EMBL/GenBank/DDBJ databases">
        <authorList>
            <person name="de Groot N.N."/>
        </authorList>
    </citation>
    <scope>NUCLEOTIDE SEQUENCE [LARGE SCALE GENOMIC DNA]</scope>
    <source>
        <strain evidence="3">L7-484,KACC 16230,DSM 25025</strain>
    </source>
</reference>
<accession>A0A1H0HAN1</accession>
<dbReference type="EMBL" id="FNIT01000004">
    <property type="protein sequence ID" value="SDO16266.1"/>
    <property type="molecule type" value="Genomic_DNA"/>
</dbReference>
<name>A0A1H0HAN1_9HYPH</name>
<feature type="compositionally biased region" description="Basic and acidic residues" evidence="1">
    <location>
        <begin position="122"/>
        <end position="136"/>
    </location>
</feature>
<dbReference type="OrthoDB" id="9809583at2"/>
<feature type="region of interest" description="Disordered" evidence="1">
    <location>
        <begin position="105"/>
        <end position="136"/>
    </location>
</feature>
<evidence type="ECO:0008006" key="4">
    <source>
        <dbReference type="Google" id="ProtNLM"/>
    </source>
</evidence>
<organism evidence="2 3">
    <name type="scientific">Aureimonas jatrophae</name>
    <dbReference type="NCBI Taxonomy" id="1166073"/>
    <lineage>
        <taxon>Bacteria</taxon>
        <taxon>Pseudomonadati</taxon>
        <taxon>Pseudomonadota</taxon>
        <taxon>Alphaproteobacteria</taxon>
        <taxon>Hyphomicrobiales</taxon>
        <taxon>Aurantimonadaceae</taxon>
        <taxon>Aureimonas</taxon>
    </lineage>
</organism>
<proteinExistence type="predicted"/>
<dbReference type="SUPFAM" id="SSF51120">
    <property type="entry name" value="beta-Roll"/>
    <property type="match status" value="1"/>
</dbReference>
<gene>
    <name evidence="2" type="ORF">SAMN05192530_1043</name>
</gene>
<dbReference type="STRING" id="1166073.SAMN05192530_1043"/>
<dbReference type="InterPro" id="IPR011049">
    <property type="entry name" value="Serralysin-like_metalloprot_C"/>
</dbReference>
<dbReference type="Gene3D" id="2.150.10.10">
    <property type="entry name" value="Serralysin-like metalloprotease, C-terminal"/>
    <property type="match status" value="1"/>
</dbReference>
<sequence>MAVFGTTDNNNLAGNTSGNITTAGFGNDTLFEDQDNDTLNGGRRDNVLVGGLGSNTFVFVPGQGNDIVTNFSIEDGDVLDLQSEMYALTTARGCSAALLLSEATSSSCRVSHRHSSRTPTSPDDRYSRQHDRGPSG</sequence>
<evidence type="ECO:0000313" key="2">
    <source>
        <dbReference type="EMBL" id="SDO16266.1"/>
    </source>
</evidence>
<dbReference type="RefSeq" id="WP_139183982.1">
    <property type="nucleotide sequence ID" value="NZ_FNIT01000004.1"/>
</dbReference>
<evidence type="ECO:0000313" key="3">
    <source>
        <dbReference type="Proteomes" id="UP000198793"/>
    </source>
</evidence>
<keyword evidence="3" id="KW-1185">Reference proteome</keyword>
<dbReference type="AlphaFoldDB" id="A0A1H0HAN1"/>
<dbReference type="Proteomes" id="UP000198793">
    <property type="component" value="Unassembled WGS sequence"/>
</dbReference>
<evidence type="ECO:0000256" key="1">
    <source>
        <dbReference type="SAM" id="MobiDB-lite"/>
    </source>
</evidence>
<protein>
    <recommendedName>
        <fullName evidence="4">Hemolysin-type calcium-binding repeat-containing protein</fullName>
    </recommendedName>
</protein>